<keyword evidence="2" id="KW-1185">Reference proteome</keyword>
<protein>
    <submittedName>
        <fullName evidence="1">DegT/DnrJ/EryC1/StrS family aminotransferase</fullName>
        <ecNumber evidence="1">2.6.1.-</ecNumber>
    </submittedName>
</protein>
<sequence>MTVVTAPGGPRANARPFLYGDEITALARALESGQYGHGAETEAFERELAAYLDVPDVVAVATGTAALHLALLAAGVRPGDEVVVPSLTFCASVQAIAATGARPRFVDVDPATLCTTADHLRAALTPATRAVMPVLYGGRAIDLADVREHLAARDIAIVEDAAHAFGSVNGLRRVGATGDLTCFSFDAIKALTCGDGGAVVPRTAREAAILRRARALGIPQTRAERGAAVSYTVEGAGFRYHLSTLHAAIGRVQLARFPEMETRRRSLWITYETALREIENVTVVDLDVANTVPFTCTVLVPAPLRDEVHTRLRAAEIAVGVHYPLNHLQPAFRSWASPLPRSESLWRQILTLPFHPAMTANDVHTVAAALRRTLRLTTSTTYAEATAPDQDLDHLKAPR</sequence>
<proteinExistence type="predicted"/>
<evidence type="ECO:0000313" key="1">
    <source>
        <dbReference type="EMBL" id="WYW19422.1"/>
    </source>
</evidence>
<name>A0ACD5BJ11_9PSEU</name>
<keyword evidence="1" id="KW-0808">Transferase</keyword>
<dbReference type="Proteomes" id="UP001456344">
    <property type="component" value="Chromosome"/>
</dbReference>
<organism evidence="1 2">
    <name type="scientific">Amycolatopsis coloradensis</name>
    <dbReference type="NCBI Taxonomy" id="76021"/>
    <lineage>
        <taxon>Bacteria</taxon>
        <taxon>Bacillati</taxon>
        <taxon>Actinomycetota</taxon>
        <taxon>Actinomycetes</taxon>
        <taxon>Pseudonocardiales</taxon>
        <taxon>Pseudonocardiaceae</taxon>
        <taxon>Amycolatopsis</taxon>
    </lineage>
</organism>
<evidence type="ECO:0000313" key="2">
    <source>
        <dbReference type="Proteomes" id="UP001456344"/>
    </source>
</evidence>
<reference evidence="1" key="1">
    <citation type="submission" date="2023-10" db="EMBL/GenBank/DDBJ databases">
        <title>Whole genome sequencing of actinobacterial strain Amycolatopsis sp. (BCA-696) identifies the underlying plant growth-promoting genes.</title>
        <authorList>
            <person name="Gandham P."/>
            <person name="Vadla N."/>
            <person name="Saji A."/>
            <person name="Srinivas V."/>
            <person name="Ruperao P."/>
            <person name="Selvanayagam S."/>
            <person name="Saxena R.K."/>
            <person name="Rathore A."/>
            <person name="Gopalakrishnan S."/>
            <person name="Thakur V."/>
        </authorList>
    </citation>
    <scope>NUCLEOTIDE SEQUENCE</scope>
    <source>
        <strain evidence="1">BCA-696</strain>
    </source>
</reference>
<accession>A0ACD5BJ11</accession>
<dbReference type="EC" id="2.6.1.-" evidence="1"/>
<keyword evidence="1" id="KW-0032">Aminotransferase</keyword>
<gene>
    <name evidence="1" type="ORF">LCL61_28145</name>
</gene>
<dbReference type="EMBL" id="CP150484">
    <property type="protein sequence ID" value="WYW19422.1"/>
    <property type="molecule type" value="Genomic_DNA"/>
</dbReference>